<keyword evidence="12 14" id="KW-0449">Lipoprotein</keyword>
<evidence type="ECO:0000256" key="12">
    <source>
        <dbReference type="ARBA" id="ARBA00023288"/>
    </source>
</evidence>
<keyword evidence="13" id="KW-1133">Transmembrane helix</keyword>
<keyword evidence="10" id="KW-0143">Chaperone</keyword>
<evidence type="ECO:0000256" key="10">
    <source>
        <dbReference type="ARBA" id="ARBA00023186"/>
    </source>
</evidence>
<evidence type="ECO:0000256" key="6">
    <source>
        <dbReference type="ARBA" id="ARBA00022729"/>
    </source>
</evidence>
<comment type="similarity">
    <text evidence="2">Belongs to the LolB family.</text>
</comment>
<evidence type="ECO:0000256" key="8">
    <source>
        <dbReference type="ARBA" id="ARBA00023136"/>
    </source>
</evidence>
<comment type="subunit">
    <text evidence="3">Monomer.</text>
</comment>
<evidence type="ECO:0000256" key="3">
    <source>
        <dbReference type="ARBA" id="ARBA00011245"/>
    </source>
</evidence>
<keyword evidence="5" id="KW-0813">Transport</keyword>
<evidence type="ECO:0000256" key="2">
    <source>
        <dbReference type="ARBA" id="ARBA00009696"/>
    </source>
</evidence>
<organism evidence="14 15">
    <name type="scientific">Rheinheimera nanhaiensis E407-8</name>
    <dbReference type="NCBI Taxonomy" id="562729"/>
    <lineage>
        <taxon>Bacteria</taxon>
        <taxon>Pseudomonadati</taxon>
        <taxon>Pseudomonadota</taxon>
        <taxon>Gammaproteobacteria</taxon>
        <taxon>Chromatiales</taxon>
        <taxon>Chromatiaceae</taxon>
        <taxon>Rheinheimera</taxon>
    </lineage>
</organism>
<evidence type="ECO:0000256" key="1">
    <source>
        <dbReference type="ARBA" id="ARBA00004459"/>
    </source>
</evidence>
<dbReference type="GO" id="GO:0015031">
    <property type="term" value="P:protein transport"/>
    <property type="evidence" value="ECO:0007669"/>
    <property type="project" value="UniProtKB-KW"/>
</dbReference>
<dbReference type="CDD" id="cd16326">
    <property type="entry name" value="LolB"/>
    <property type="match status" value="1"/>
</dbReference>
<accession>I1DX97</accession>
<reference evidence="14 15" key="1">
    <citation type="journal article" date="2012" name="J. Bacteriol.">
        <title>Genome Sequence of the Protease-Producing Bacterium Rheinheimera nanhaiensis E407-8T, Isolated from Deep-Sea Sediment of the South China Sea.</title>
        <authorList>
            <person name="Zhang X.-Y."/>
            <person name="Zhang Y.-J."/>
            <person name="Qin Q.-L."/>
            <person name="Xie B.-B."/>
            <person name="Chen X.-L."/>
            <person name="Zhou B.-C."/>
            <person name="Zhang Y.-Z."/>
        </authorList>
    </citation>
    <scope>NUCLEOTIDE SEQUENCE [LARGE SCALE GENOMIC DNA]</scope>
    <source>
        <strain evidence="14 15">E407-8</strain>
    </source>
</reference>
<keyword evidence="7" id="KW-0653">Protein transport</keyword>
<evidence type="ECO:0000256" key="11">
    <source>
        <dbReference type="ARBA" id="ARBA00023237"/>
    </source>
</evidence>
<keyword evidence="15" id="KW-1185">Reference proteome</keyword>
<evidence type="ECO:0000256" key="13">
    <source>
        <dbReference type="SAM" id="Phobius"/>
    </source>
</evidence>
<dbReference type="Proteomes" id="UP000004374">
    <property type="component" value="Unassembled WGS sequence"/>
</dbReference>
<feature type="transmembrane region" description="Helical" evidence="13">
    <location>
        <begin position="20"/>
        <end position="40"/>
    </location>
</feature>
<evidence type="ECO:0000256" key="7">
    <source>
        <dbReference type="ARBA" id="ARBA00022927"/>
    </source>
</evidence>
<sequence>MYEKAQPKKSTVKDFSVVYAFLRPLLSGLLLLLITGCSLLQPTKQAQAPLNVTEREQQLLAMQQFELQASVGIKSPAESISGNLRWQQHSREHFNARLSNFLGISLFELTDDGNLSSISVKGETYQAADTSTLLWQLAGWSMPLHDMPLYLRGLPGKRGRNIVRDEFDRVTAFELTDSTGIVWQLSYQRFFPDALALPQRLLLQSSDSEIKIVIRSWQ</sequence>
<keyword evidence="13" id="KW-0812">Transmembrane</keyword>
<dbReference type="Pfam" id="PF03550">
    <property type="entry name" value="LolB"/>
    <property type="match status" value="1"/>
</dbReference>
<keyword evidence="8 13" id="KW-0472">Membrane</keyword>
<dbReference type="EMBL" id="BAFK01000007">
    <property type="protein sequence ID" value="GAB58675.1"/>
    <property type="molecule type" value="Genomic_DNA"/>
</dbReference>
<keyword evidence="11" id="KW-0998">Cell outer membrane</keyword>
<evidence type="ECO:0000313" key="14">
    <source>
        <dbReference type="EMBL" id="GAB58675.1"/>
    </source>
</evidence>
<proteinExistence type="inferred from homology"/>
<name>I1DX97_9GAMM</name>
<evidence type="ECO:0000313" key="15">
    <source>
        <dbReference type="Proteomes" id="UP000004374"/>
    </source>
</evidence>
<dbReference type="SUPFAM" id="SSF89392">
    <property type="entry name" value="Prokaryotic lipoproteins and lipoprotein localization factors"/>
    <property type="match status" value="1"/>
</dbReference>
<gene>
    <name evidence="14" type="primary">lolB</name>
    <name evidence="14" type="ORF">RNAN_1655</name>
</gene>
<comment type="caution">
    <text evidence="14">The sequence shown here is derived from an EMBL/GenBank/DDBJ whole genome shotgun (WGS) entry which is preliminary data.</text>
</comment>
<dbReference type="AlphaFoldDB" id="I1DX97"/>
<keyword evidence="9" id="KW-0564">Palmitate</keyword>
<evidence type="ECO:0000256" key="5">
    <source>
        <dbReference type="ARBA" id="ARBA00022448"/>
    </source>
</evidence>
<dbReference type="InterPro" id="IPR029046">
    <property type="entry name" value="LolA/LolB/LppX"/>
</dbReference>
<dbReference type="RefSeq" id="WP_008220550.1">
    <property type="nucleotide sequence ID" value="NZ_BAFK01000007.1"/>
</dbReference>
<protein>
    <recommendedName>
        <fullName evidence="4">Outer-membrane lipoprotein LolB</fullName>
    </recommendedName>
</protein>
<dbReference type="STRING" id="562729.RNAN_1655"/>
<dbReference type="GO" id="GO:0009279">
    <property type="term" value="C:cell outer membrane"/>
    <property type="evidence" value="ECO:0007669"/>
    <property type="project" value="UniProtKB-SubCell"/>
</dbReference>
<evidence type="ECO:0000256" key="9">
    <source>
        <dbReference type="ARBA" id="ARBA00023139"/>
    </source>
</evidence>
<keyword evidence="6" id="KW-0732">Signal</keyword>
<comment type="subcellular location">
    <subcellularLocation>
        <location evidence="1">Cell outer membrane</location>
        <topology evidence="1">Lipid-anchor</topology>
    </subcellularLocation>
</comment>
<dbReference type="NCBIfam" id="TIGR00548">
    <property type="entry name" value="lolB"/>
    <property type="match status" value="1"/>
</dbReference>
<evidence type="ECO:0000256" key="4">
    <source>
        <dbReference type="ARBA" id="ARBA00016202"/>
    </source>
</evidence>
<dbReference type="Gene3D" id="2.50.20.10">
    <property type="entry name" value="Lipoprotein localisation LolA/LolB/LppX"/>
    <property type="match status" value="1"/>
</dbReference>
<dbReference type="InterPro" id="IPR004565">
    <property type="entry name" value="OM_lipoprot_LolB"/>
</dbReference>